<comment type="similarity">
    <text evidence="1 4">Belongs to the glycosyl hydrolase 25 family.</text>
</comment>
<accession>A0ABU8HBF5</accession>
<dbReference type="CDD" id="cd06413">
    <property type="entry name" value="GH25_muramidase_1"/>
    <property type="match status" value="1"/>
</dbReference>
<dbReference type="PANTHER" id="PTHR34135">
    <property type="entry name" value="LYSOZYME"/>
    <property type="match status" value="1"/>
</dbReference>
<dbReference type="Proteomes" id="UP001312865">
    <property type="component" value="Unassembled WGS sequence"/>
</dbReference>
<protein>
    <recommendedName>
        <fullName evidence="4">Lysozyme</fullName>
        <ecNumber evidence="4">3.2.1.17</ecNumber>
    </recommendedName>
</protein>
<keyword evidence="2 4" id="KW-0378">Hydrolase</keyword>
<dbReference type="RefSeq" id="WP_336586275.1">
    <property type="nucleotide sequence ID" value="NZ_JBBAXC010000004.1"/>
</dbReference>
<dbReference type="InterPro" id="IPR008270">
    <property type="entry name" value="Glyco_hydro_25_AS"/>
</dbReference>
<comment type="caution">
    <text evidence="5">The sequence shown here is derived from an EMBL/GenBank/DDBJ whole genome shotgun (WGS) entry which is preliminary data.</text>
</comment>
<evidence type="ECO:0000256" key="4">
    <source>
        <dbReference type="RuleBase" id="RU361176"/>
    </source>
</evidence>
<dbReference type="PROSITE" id="PS00953">
    <property type="entry name" value="GLYCOSYL_HYDROL_F25_1"/>
    <property type="match status" value="1"/>
</dbReference>
<proteinExistence type="inferred from homology"/>
<evidence type="ECO:0000256" key="1">
    <source>
        <dbReference type="ARBA" id="ARBA00010646"/>
    </source>
</evidence>
<keyword evidence="3 4" id="KW-0326">Glycosidase</keyword>
<evidence type="ECO:0000256" key="2">
    <source>
        <dbReference type="ARBA" id="ARBA00022801"/>
    </source>
</evidence>
<evidence type="ECO:0000313" key="5">
    <source>
        <dbReference type="EMBL" id="MEI5906653.1"/>
    </source>
</evidence>
<gene>
    <name evidence="5" type="ORF">WAK64_06230</name>
</gene>
<dbReference type="InterPro" id="IPR017853">
    <property type="entry name" value="GH"/>
</dbReference>
<dbReference type="PROSITE" id="PS51904">
    <property type="entry name" value="GLYCOSYL_HYDROL_F25_2"/>
    <property type="match status" value="1"/>
</dbReference>
<dbReference type="Pfam" id="PF01183">
    <property type="entry name" value="Glyco_hydro_25"/>
    <property type="match status" value="1"/>
</dbReference>
<dbReference type="InterPro" id="IPR002053">
    <property type="entry name" value="Glyco_hydro_25"/>
</dbReference>
<dbReference type="SMART" id="SM00641">
    <property type="entry name" value="Glyco_25"/>
    <property type="match status" value="1"/>
</dbReference>
<name>A0ABU8HBF5_9BACI</name>
<keyword evidence="6" id="KW-1185">Reference proteome</keyword>
<evidence type="ECO:0000313" key="6">
    <source>
        <dbReference type="Proteomes" id="UP001312865"/>
    </source>
</evidence>
<reference evidence="5 6" key="1">
    <citation type="journal article" date="2018" name="J. Microbiol.">
        <title>Bacillus spongiae sp. nov., isolated from sponge of Jeju Island.</title>
        <authorList>
            <person name="Lee G.E."/>
            <person name="Im W.T."/>
            <person name="Park J.S."/>
        </authorList>
    </citation>
    <scope>NUCLEOTIDE SEQUENCE [LARGE SCALE GENOMIC DNA]</scope>
    <source>
        <strain evidence="5 6">135PIL107-10</strain>
    </source>
</reference>
<sequence length="233" mass="27302">MFLISALLLMILLWYQGIIIPNASTAKNYPVKGVDVSAYQGDIEWAQFQEQGLQFAFMKATEGSSFVDKFFEENWKNAESTSLRIGAYHFFSYDSEGKTQAQNFINTVPIHEEALPPVVDVEFYGDKEKNPPKRDQVEKELQTMVKMLEEHYGKRVILYTTKKAYDLYIKNSFEQCDIWIRDVITTPSLPDNRDWTFWQYTDREQLKGYKGEEKFIDVNVFHGSEEEFKEYGL</sequence>
<dbReference type="SUPFAM" id="SSF51445">
    <property type="entry name" value="(Trans)glycosidases"/>
    <property type="match status" value="1"/>
</dbReference>
<comment type="catalytic activity">
    <reaction evidence="4">
        <text>Hydrolysis of (1-&gt;4)-beta-linkages between N-acetylmuramic acid and N-acetyl-D-glucosamine residues in a peptidoglycan and between N-acetyl-D-glucosamine residues in chitodextrins.</text>
        <dbReference type="EC" id="3.2.1.17"/>
    </reaction>
</comment>
<organism evidence="5 6">
    <name type="scientific">Bacillus spongiae</name>
    <dbReference type="NCBI Taxonomy" id="2683610"/>
    <lineage>
        <taxon>Bacteria</taxon>
        <taxon>Bacillati</taxon>
        <taxon>Bacillota</taxon>
        <taxon>Bacilli</taxon>
        <taxon>Bacillales</taxon>
        <taxon>Bacillaceae</taxon>
        <taxon>Bacillus</taxon>
    </lineage>
</organism>
<dbReference type="EC" id="3.2.1.17" evidence="4"/>
<dbReference type="PANTHER" id="PTHR34135:SF2">
    <property type="entry name" value="LYSOZYME"/>
    <property type="match status" value="1"/>
</dbReference>
<dbReference type="InterPro" id="IPR018077">
    <property type="entry name" value="Glyco_hydro_fam25_subgr"/>
</dbReference>
<dbReference type="EMBL" id="JBBAXC010000004">
    <property type="protein sequence ID" value="MEI5906653.1"/>
    <property type="molecule type" value="Genomic_DNA"/>
</dbReference>
<dbReference type="Gene3D" id="3.20.20.80">
    <property type="entry name" value="Glycosidases"/>
    <property type="match status" value="1"/>
</dbReference>
<evidence type="ECO:0000256" key="3">
    <source>
        <dbReference type="ARBA" id="ARBA00023295"/>
    </source>
</evidence>